<gene>
    <name evidence="3" type="ORF">SMSP2_00173</name>
</gene>
<proteinExistence type="predicted"/>
<evidence type="ECO:0000256" key="1">
    <source>
        <dbReference type="SAM" id="SignalP"/>
    </source>
</evidence>
<dbReference type="InterPro" id="IPR013320">
    <property type="entry name" value="ConA-like_dom_sf"/>
</dbReference>
<dbReference type="InterPro" id="IPR013424">
    <property type="entry name" value="Ice-binding_C"/>
</dbReference>
<dbReference type="Proteomes" id="UP000188181">
    <property type="component" value="Chromosome"/>
</dbReference>
<sequence precursor="true">MIKTATYITTIVAIFAASTFGASLVTESFSGTTDPAGWNIQTYTGGTHTSAGTLEGESFRYGTGTGNGYMQMTEAVDYQRTTAIYTADTFSTAQDFSFTCDYNIGDTGTGADGITFFWLDKATIDSNSWNINSMSGGYGEWMGAPHGNDSGKSVGYYNGIKGYSMEFDHYDNGAGEVDEYNHFIRISDWAHSGGVGAVDRGGDDDFYYGNGWQSVEFTFDADTGTFTYQLTDTDTSAQTAVKTFTVAVLETALGTGWYETFDDAYFGIGGATGGDNDVHLIRNLDVVPEPATMLMFAMGGLALLRKKR</sequence>
<feature type="signal peptide" evidence="1">
    <location>
        <begin position="1"/>
        <end position="22"/>
    </location>
</feature>
<organism evidence="3 4">
    <name type="scientific">Limihaloglobus sulfuriphilus</name>
    <dbReference type="NCBI Taxonomy" id="1851148"/>
    <lineage>
        <taxon>Bacteria</taxon>
        <taxon>Pseudomonadati</taxon>
        <taxon>Planctomycetota</taxon>
        <taxon>Phycisphaerae</taxon>
        <taxon>Sedimentisphaerales</taxon>
        <taxon>Sedimentisphaeraceae</taxon>
        <taxon>Limihaloglobus</taxon>
    </lineage>
</organism>
<evidence type="ECO:0000259" key="2">
    <source>
        <dbReference type="Pfam" id="PF07589"/>
    </source>
</evidence>
<feature type="domain" description="Ice-binding protein C-terminal" evidence="2">
    <location>
        <begin position="287"/>
        <end position="308"/>
    </location>
</feature>
<dbReference type="AlphaFoldDB" id="A0A1Q2MAZ7"/>
<dbReference type="KEGG" id="pbas:SMSP2_00173"/>
<dbReference type="SUPFAM" id="SSF49899">
    <property type="entry name" value="Concanavalin A-like lectins/glucanases"/>
    <property type="match status" value="1"/>
</dbReference>
<protein>
    <recommendedName>
        <fullName evidence="2">Ice-binding protein C-terminal domain-containing protein</fullName>
    </recommendedName>
</protein>
<dbReference type="Pfam" id="PF07589">
    <property type="entry name" value="PEP-CTERM"/>
    <property type="match status" value="1"/>
</dbReference>
<dbReference type="RefSeq" id="WP_146682144.1">
    <property type="nucleotide sequence ID" value="NZ_CP019646.1"/>
</dbReference>
<evidence type="ECO:0000313" key="4">
    <source>
        <dbReference type="Proteomes" id="UP000188181"/>
    </source>
</evidence>
<name>A0A1Q2MAZ7_9BACT</name>
<keyword evidence="4" id="KW-1185">Reference proteome</keyword>
<evidence type="ECO:0000313" key="3">
    <source>
        <dbReference type="EMBL" id="AQQ69839.1"/>
    </source>
</evidence>
<keyword evidence="1" id="KW-0732">Signal</keyword>
<reference evidence="4" key="1">
    <citation type="submission" date="2017-02" db="EMBL/GenBank/DDBJ databases">
        <title>Comparative genomics and description of representatives of a novel lineage of planctomycetes thriving in anoxic sediments.</title>
        <authorList>
            <person name="Spring S."/>
            <person name="Bunk B."/>
            <person name="Sproer C."/>
        </authorList>
    </citation>
    <scope>NUCLEOTIDE SEQUENCE [LARGE SCALE GENOMIC DNA]</scope>
    <source>
        <strain evidence="4">SM-Chi-D1</strain>
    </source>
</reference>
<dbReference type="EMBL" id="CP019646">
    <property type="protein sequence ID" value="AQQ69839.1"/>
    <property type="molecule type" value="Genomic_DNA"/>
</dbReference>
<dbReference type="NCBIfam" id="TIGR02595">
    <property type="entry name" value="PEP_CTERM"/>
    <property type="match status" value="1"/>
</dbReference>
<accession>A0A1Q2MAZ7</accession>
<feature type="chain" id="PRO_5012659247" description="Ice-binding protein C-terminal domain-containing protein" evidence="1">
    <location>
        <begin position="23"/>
        <end position="308"/>
    </location>
</feature>